<evidence type="ECO:0000313" key="3">
    <source>
        <dbReference type="EMBL" id="SVA97219.1"/>
    </source>
</evidence>
<sequence length="603" mass="69104">MVQAQRVLPFLDEVPQLKAKVLEKADAHWAFQPIEKPALPEVKQKSWAKNPIDLFILQMLEEAGRAPAEPADSHTLLRRAHFDLLGLPPDPESIEKFVQNPDWPSLIKELLASPHYGERYGRHWLDVARYADSSGYGRDYFFPHAAHYRDYVIRSMNEDKPFTSFVREQLAGDILYPEDKATDGRRYATGFYTIGAVYPVSANGIKRPKRFEYDRLTDAADVTGEAFLGLSFACARCHDHKYDPITQHDYFAFQSLFASSTFKEMPIEEDKQKLQIKDYLLEHTAAAEHATFFERGELNLPAGRIRPRLPAYFSKGKTAAEKPGDHKKRRLQVANWIASEKNPLTARVIANRVWQWHFGEALVATPNDFGLEGESPSHPELLDYLATYLIENDWSLKTLHFHLMSSSAYRMSSAHAEPAITGILDRFPTTRMQAETIWDNMLAVSGKLNGKMYGRSVFPPVSDDLVQSKRNASWETEKKESGWMRRGIYVAIKRSMHFPFFDVFDGTNSATSVGQRESTVVSPQALTMMNGEIPRKLSNTFHQRLVRECGDDKEKIIARAWLLAYGRPMTEKEKKVTLQFLREVDLKTWCHALFNSNEFVYLR</sequence>
<dbReference type="InterPro" id="IPR011444">
    <property type="entry name" value="DUF1549"/>
</dbReference>
<dbReference type="Pfam" id="PF07587">
    <property type="entry name" value="PSD1"/>
    <property type="match status" value="1"/>
</dbReference>
<dbReference type="AlphaFoldDB" id="A0A382A764"/>
<dbReference type="PANTHER" id="PTHR35889:SF3">
    <property type="entry name" value="F-BOX DOMAIN-CONTAINING PROTEIN"/>
    <property type="match status" value="1"/>
</dbReference>
<feature type="domain" description="DUF1553" evidence="2">
    <location>
        <begin position="329"/>
        <end position="581"/>
    </location>
</feature>
<dbReference type="Pfam" id="PF07583">
    <property type="entry name" value="PSCyt2"/>
    <property type="match status" value="1"/>
</dbReference>
<evidence type="ECO:0000259" key="2">
    <source>
        <dbReference type="Pfam" id="PF07587"/>
    </source>
</evidence>
<dbReference type="InterPro" id="IPR022655">
    <property type="entry name" value="DUF1553"/>
</dbReference>
<evidence type="ECO:0008006" key="4">
    <source>
        <dbReference type="Google" id="ProtNLM"/>
    </source>
</evidence>
<evidence type="ECO:0000259" key="1">
    <source>
        <dbReference type="Pfam" id="PF07583"/>
    </source>
</evidence>
<name>A0A382A764_9ZZZZ</name>
<gene>
    <name evidence="3" type="ORF">METZ01_LOCUS150073</name>
</gene>
<accession>A0A382A764</accession>
<feature type="domain" description="DUF1549" evidence="1">
    <location>
        <begin position="51"/>
        <end position="260"/>
    </location>
</feature>
<organism evidence="3">
    <name type="scientific">marine metagenome</name>
    <dbReference type="NCBI Taxonomy" id="408172"/>
    <lineage>
        <taxon>unclassified sequences</taxon>
        <taxon>metagenomes</taxon>
        <taxon>ecological metagenomes</taxon>
    </lineage>
</organism>
<proteinExistence type="predicted"/>
<reference evidence="3" key="1">
    <citation type="submission" date="2018-05" db="EMBL/GenBank/DDBJ databases">
        <authorList>
            <person name="Lanie J.A."/>
            <person name="Ng W.-L."/>
            <person name="Kazmierczak K.M."/>
            <person name="Andrzejewski T.M."/>
            <person name="Davidsen T.M."/>
            <person name="Wayne K.J."/>
            <person name="Tettelin H."/>
            <person name="Glass J.I."/>
            <person name="Rusch D."/>
            <person name="Podicherti R."/>
            <person name="Tsui H.-C.T."/>
            <person name="Winkler M.E."/>
        </authorList>
    </citation>
    <scope>NUCLEOTIDE SEQUENCE</scope>
</reference>
<protein>
    <recommendedName>
        <fullName evidence="4">DUF1553 domain-containing protein</fullName>
    </recommendedName>
</protein>
<dbReference type="EMBL" id="UINC01024145">
    <property type="protein sequence ID" value="SVA97219.1"/>
    <property type="molecule type" value="Genomic_DNA"/>
</dbReference>
<dbReference type="PANTHER" id="PTHR35889">
    <property type="entry name" value="CYCLOINULO-OLIGOSACCHARIDE FRUCTANOTRANSFERASE-RELATED"/>
    <property type="match status" value="1"/>
</dbReference>